<evidence type="ECO:0000313" key="1">
    <source>
        <dbReference type="EMBL" id="GAT03799.1"/>
    </source>
</evidence>
<dbReference type="Proteomes" id="UP000069705">
    <property type="component" value="Unassembled WGS sequence"/>
</dbReference>
<proteinExistence type="predicted"/>
<reference evidence="1 2" key="1">
    <citation type="journal article" date="2016" name="Genome Announc.">
        <title>Draft Genome Sequences of Five Rapidly Growing Mycobacterium Species, M. thermoresistibile, M. fortuitum subsp. acetamidolyticum, M. canariasense, M. brisbanense, and M. novocastrense.</title>
        <authorList>
            <person name="Katahira K."/>
            <person name="Ogura Y."/>
            <person name="Gotoh Y."/>
            <person name="Hayashi T."/>
        </authorList>
    </citation>
    <scope>NUCLEOTIDE SEQUENCE [LARGE SCALE GENOMIC DNA]</scope>
    <source>
        <strain evidence="1 2">JCM6368</strain>
    </source>
</reference>
<gene>
    <name evidence="1" type="ORF">RMCFA_3911</name>
</gene>
<dbReference type="RefSeq" id="WP_061264343.1">
    <property type="nucleotide sequence ID" value="NZ_BCSZ01000035.1"/>
</dbReference>
<protein>
    <submittedName>
        <fullName evidence="1">Uncharacterized protein</fullName>
    </submittedName>
</protein>
<sequence>MSEDATRERMAVGETELLRPIISAWCDDKGVVAPQAFNLSSADKQDSNRLSIVRGDATTPDQAYADRASHIKKRCAEKGKAYVPPVGVLALTVEEVESVEIKSSEGSRTPLTVWDDSMNADRPDDHGHIDFNEVPPDDRGACLFVAKAMLAQAEARGWKFRPVEPSE</sequence>
<evidence type="ECO:0000313" key="2">
    <source>
        <dbReference type="Proteomes" id="UP000069705"/>
    </source>
</evidence>
<dbReference type="AlphaFoldDB" id="A0A100WTE5"/>
<accession>A0A100WTE5</accession>
<name>A0A100WTE5_MYCFO</name>
<reference evidence="2" key="2">
    <citation type="submission" date="2016-02" db="EMBL/GenBank/DDBJ databases">
        <title>Draft genome sequence of five rapidly growing Mycobacterium species.</title>
        <authorList>
            <person name="Katahira K."/>
            <person name="Gotou Y."/>
            <person name="Iida K."/>
            <person name="Ogura Y."/>
            <person name="Hayashi T."/>
        </authorList>
    </citation>
    <scope>NUCLEOTIDE SEQUENCE [LARGE SCALE GENOMIC DNA]</scope>
    <source>
        <strain evidence="2">JCM6368</strain>
    </source>
</reference>
<dbReference type="EMBL" id="BCSZ01000035">
    <property type="protein sequence ID" value="GAT03799.1"/>
    <property type="molecule type" value="Genomic_DNA"/>
</dbReference>
<organism evidence="1 2">
    <name type="scientific">Mycolicibacterium fortuitum subsp. acetamidolyticum</name>
    <dbReference type="NCBI Taxonomy" id="144550"/>
    <lineage>
        <taxon>Bacteria</taxon>
        <taxon>Bacillati</taxon>
        <taxon>Actinomycetota</taxon>
        <taxon>Actinomycetes</taxon>
        <taxon>Mycobacteriales</taxon>
        <taxon>Mycobacteriaceae</taxon>
        <taxon>Mycolicibacterium</taxon>
    </lineage>
</organism>
<comment type="caution">
    <text evidence="1">The sequence shown here is derived from an EMBL/GenBank/DDBJ whole genome shotgun (WGS) entry which is preliminary data.</text>
</comment>